<comment type="caution">
    <text evidence="1">The sequence shown here is derived from an EMBL/GenBank/DDBJ whole genome shotgun (WGS) entry which is preliminary data.</text>
</comment>
<name>A0A811NFA5_9POAL</name>
<keyword evidence="2" id="KW-1185">Reference proteome</keyword>
<evidence type="ECO:0000313" key="2">
    <source>
        <dbReference type="Proteomes" id="UP000604825"/>
    </source>
</evidence>
<dbReference type="Proteomes" id="UP000604825">
    <property type="component" value="Unassembled WGS sequence"/>
</dbReference>
<accession>A0A811NFA5</accession>
<evidence type="ECO:0000313" key="1">
    <source>
        <dbReference type="EMBL" id="CAD6226183.1"/>
    </source>
</evidence>
<protein>
    <submittedName>
        <fullName evidence="1">Uncharacterized protein</fullName>
    </submittedName>
</protein>
<proteinExistence type="predicted"/>
<sequence>MQGSKAGCCTAAKQGPDAWCSAPATKGSEGGRAGLCAAALGFEVGLRAGDGGVRGGVHLGAENQRCICVFCVLYALSANIDMQRIKGHYLLTSMTSHMVMAVLTIVDSVTGMVPAEYRFCWSTLECQTQLSKFFSDPF</sequence>
<dbReference type="AlphaFoldDB" id="A0A811NFA5"/>
<gene>
    <name evidence="1" type="ORF">NCGR_LOCUS18055</name>
</gene>
<organism evidence="1 2">
    <name type="scientific">Miscanthus lutarioriparius</name>
    <dbReference type="NCBI Taxonomy" id="422564"/>
    <lineage>
        <taxon>Eukaryota</taxon>
        <taxon>Viridiplantae</taxon>
        <taxon>Streptophyta</taxon>
        <taxon>Embryophyta</taxon>
        <taxon>Tracheophyta</taxon>
        <taxon>Spermatophyta</taxon>
        <taxon>Magnoliopsida</taxon>
        <taxon>Liliopsida</taxon>
        <taxon>Poales</taxon>
        <taxon>Poaceae</taxon>
        <taxon>PACMAD clade</taxon>
        <taxon>Panicoideae</taxon>
        <taxon>Andropogonodae</taxon>
        <taxon>Andropogoneae</taxon>
        <taxon>Saccharinae</taxon>
        <taxon>Miscanthus</taxon>
    </lineage>
</organism>
<dbReference type="EMBL" id="CAJGYO010000004">
    <property type="protein sequence ID" value="CAD6226183.1"/>
    <property type="molecule type" value="Genomic_DNA"/>
</dbReference>
<reference evidence="1" key="1">
    <citation type="submission" date="2020-10" db="EMBL/GenBank/DDBJ databases">
        <authorList>
            <person name="Han B."/>
            <person name="Lu T."/>
            <person name="Zhao Q."/>
            <person name="Huang X."/>
            <person name="Zhao Y."/>
        </authorList>
    </citation>
    <scope>NUCLEOTIDE SEQUENCE</scope>
</reference>